<evidence type="ECO:0000256" key="1">
    <source>
        <dbReference type="SAM" id="MobiDB-lite"/>
    </source>
</evidence>
<sequence>QKALPRSNVQHNTTRTQIQFVNKTKGPVAVRWVNFAGELETYNEALQPNASYTQSTYVGHQWILFGAGDRELGRTFATGTPTSWEVTDAGLKPAPRR</sequence>
<feature type="domain" description="von Hippel-Lindau disease tumour suppressor beta" evidence="2">
    <location>
        <begin position="14"/>
        <end position="68"/>
    </location>
</feature>
<dbReference type="EMBL" id="UINC01145231">
    <property type="protein sequence ID" value="SVD35237.1"/>
    <property type="molecule type" value="Genomic_DNA"/>
</dbReference>
<feature type="non-terminal residue" evidence="3">
    <location>
        <position position="1"/>
    </location>
</feature>
<dbReference type="InterPro" id="IPR037140">
    <property type="entry name" value="VHL_beta_dom_sf"/>
</dbReference>
<reference evidence="3" key="1">
    <citation type="submission" date="2018-05" db="EMBL/GenBank/DDBJ databases">
        <authorList>
            <person name="Lanie J.A."/>
            <person name="Ng W.-L."/>
            <person name="Kazmierczak K.M."/>
            <person name="Andrzejewski T.M."/>
            <person name="Davidsen T.M."/>
            <person name="Wayne K.J."/>
            <person name="Tettelin H."/>
            <person name="Glass J.I."/>
            <person name="Rusch D."/>
            <person name="Podicherti R."/>
            <person name="Tsui H.-C.T."/>
            <person name="Winkler M.E."/>
        </authorList>
    </citation>
    <scope>NUCLEOTIDE SEQUENCE</scope>
</reference>
<feature type="region of interest" description="Disordered" evidence="1">
    <location>
        <begin position="76"/>
        <end position="97"/>
    </location>
</feature>
<protein>
    <recommendedName>
        <fullName evidence="2">von Hippel-Lindau disease tumour suppressor beta domain-containing protein</fullName>
    </recommendedName>
</protein>
<dbReference type="SUPFAM" id="SSF49468">
    <property type="entry name" value="VHL"/>
    <property type="match status" value="1"/>
</dbReference>
<evidence type="ECO:0000313" key="3">
    <source>
        <dbReference type="EMBL" id="SVD35237.1"/>
    </source>
</evidence>
<gene>
    <name evidence="3" type="ORF">METZ01_LOCUS388091</name>
</gene>
<dbReference type="Gene3D" id="2.60.40.780">
    <property type="entry name" value="von Hippel-Lindau disease tumour suppressor, beta domain"/>
    <property type="match status" value="1"/>
</dbReference>
<dbReference type="Pfam" id="PF01847">
    <property type="entry name" value="VHL"/>
    <property type="match status" value="1"/>
</dbReference>
<name>A0A382UMD6_9ZZZZ</name>
<accession>A0A382UMD6</accession>
<organism evidence="3">
    <name type="scientific">marine metagenome</name>
    <dbReference type="NCBI Taxonomy" id="408172"/>
    <lineage>
        <taxon>unclassified sequences</taxon>
        <taxon>metagenomes</taxon>
        <taxon>ecological metagenomes</taxon>
    </lineage>
</organism>
<dbReference type="AlphaFoldDB" id="A0A382UMD6"/>
<evidence type="ECO:0000259" key="2">
    <source>
        <dbReference type="Pfam" id="PF01847"/>
    </source>
</evidence>
<dbReference type="InterPro" id="IPR024053">
    <property type="entry name" value="VHL_beta_dom"/>
</dbReference>
<proteinExistence type="predicted"/>
<dbReference type="InterPro" id="IPR036208">
    <property type="entry name" value="VHL_sf"/>
</dbReference>